<keyword evidence="2" id="KW-0285">Flavoprotein</keyword>
<evidence type="ECO:0000256" key="2">
    <source>
        <dbReference type="ARBA" id="ARBA00022630"/>
    </source>
</evidence>
<keyword evidence="3" id="KW-0274">FAD</keyword>
<dbReference type="Pfam" id="PF01494">
    <property type="entry name" value="FAD_binding_3"/>
    <property type="match status" value="1"/>
</dbReference>
<proteinExistence type="predicted"/>
<reference evidence="8" key="1">
    <citation type="submission" date="2016-10" db="EMBL/GenBank/DDBJ databases">
        <authorList>
            <person name="Varghese N."/>
            <person name="Submissions S."/>
        </authorList>
    </citation>
    <scope>NUCLEOTIDE SEQUENCE [LARGE SCALE GENOMIC DNA]</scope>
    <source>
        <strain evidence="8">CGMCC 4.3530</strain>
    </source>
</reference>
<keyword evidence="8" id="KW-1185">Reference proteome</keyword>
<dbReference type="PRINTS" id="PR00420">
    <property type="entry name" value="RNGMNOXGNASE"/>
</dbReference>
<sequence>MFGSPESDAGSGEDEEASVAASQSFEVVVVGAGLGGLCAALSLRQRGLRVTVVEAAAQLGEIGAGIQTAPNASRILIGLGLRAELERVRTEPQDQVRRRWADGSIIGQLPLGQRVIDQYGAPYWHYHRADLHGVLLEACLDPTGPGPVVEIATSAQVVDLDRADPARPAVLTADGRRFAGDLVIGADGIRSAVRDLAGFDDTLEFSGEMAYRALIPGDLVAADPATRFLVDRFHSTIWYGPDKHLVHYMIRGGQYLNVVAIVPCTEEIARDWSGPATAAQLAAEYEDWDSRVPAVLAKAKDEDVSVWAMYRRRRDPVWVDGRVALLGDACHAMLPYQAQGASQAMEDAAVLAEELGWVTRDGIEAALVRYVDRRAKHAGMVQDASLQNMSFYHLPDGPEQRERDEKLRRFDGESDVSYDWLWNGSPLTDPDTESINYQFAR</sequence>
<keyword evidence="5" id="KW-0503">Monooxygenase</keyword>
<dbReference type="InterPro" id="IPR002938">
    <property type="entry name" value="FAD-bd"/>
</dbReference>
<dbReference type="PANTHER" id="PTHR13789">
    <property type="entry name" value="MONOOXYGENASE"/>
    <property type="match status" value="1"/>
</dbReference>
<dbReference type="InterPro" id="IPR050493">
    <property type="entry name" value="FAD-dep_Monooxygenase_BioMet"/>
</dbReference>
<comment type="cofactor">
    <cofactor evidence="1">
        <name>FAD</name>
        <dbReference type="ChEBI" id="CHEBI:57692"/>
    </cofactor>
</comment>
<dbReference type="SUPFAM" id="SSF51905">
    <property type="entry name" value="FAD/NAD(P)-binding domain"/>
    <property type="match status" value="1"/>
</dbReference>
<evidence type="ECO:0000256" key="1">
    <source>
        <dbReference type="ARBA" id="ARBA00001974"/>
    </source>
</evidence>
<dbReference type="GO" id="GO:0004497">
    <property type="term" value="F:monooxygenase activity"/>
    <property type="evidence" value="ECO:0007669"/>
    <property type="project" value="UniProtKB-KW"/>
</dbReference>
<dbReference type="EMBL" id="FNOK01000010">
    <property type="protein sequence ID" value="SDX36610.1"/>
    <property type="molecule type" value="Genomic_DNA"/>
</dbReference>
<dbReference type="SUPFAM" id="SSF54373">
    <property type="entry name" value="FAD-linked reductases, C-terminal domain"/>
    <property type="match status" value="1"/>
</dbReference>
<evidence type="ECO:0000256" key="3">
    <source>
        <dbReference type="ARBA" id="ARBA00022827"/>
    </source>
</evidence>
<dbReference type="PANTHER" id="PTHR13789:SF318">
    <property type="entry name" value="GERANYLGERANYL DIPHOSPHATE REDUCTASE"/>
    <property type="match status" value="1"/>
</dbReference>
<dbReference type="STRING" id="418495.SAMN05216215_101056"/>
<dbReference type="Proteomes" id="UP000199529">
    <property type="component" value="Unassembled WGS sequence"/>
</dbReference>
<dbReference type="Gene3D" id="3.50.50.60">
    <property type="entry name" value="FAD/NAD(P)-binding domain"/>
    <property type="match status" value="1"/>
</dbReference>
<evidence type="ECO:0000313" key="8">
    <source>
        <dbReference type="Proteomes" id="UP000199529"/>
    </source>
</evidence>
<evidence type="ECO:0000313" key="7">
    <source>
        <dbReference type="EMBL" id="SDX36610.1"/>
    </source>
</evidence>
<protein>
    <submittedName>
        <fullName evidence="7">Salicylate hydroxylase</fullName>
    </submittedName>
</protein>
<evidence type="ECO:0000256" key="4">
    <source>
        <dbReference type="ARBA" id="ARBA00023002"/>
    </source>
</evidence>
<dbReference type="InterPro" id="IPR036188">
    <property type="entry name" value="FAD/NAD-bd_sf"/>
</dbReference>
<dbReference type="AlphaFoldDB" id="A0A1H3B3L9"/>
<name>A0A1H3B3L9_9PSEU</name>
<gene>
    <name evidence="7" type="ORF">SAMN05216215_101056</name>
</gene>
<evidence type="ECO:0000259" key="6">
    <source>
        <dbReference type="Pfam" id="PF01494"/>
    </source>
</evidence>
<evidence type="ECO:0000256" key="5">
    <source>
        <dbReference type="ARBA" id="ARBA00023033"/>
    </source>
</evidence>
<feature type="domain" description="FAD-binding" evidence="6">
    <location>
        <begin position="26"/>
        <end position="383"/>
    </location>
</feature>
<dbReference type="GO" id="GO:0071949">
    <property type="term" value="F:FAD binding"/>
    <property type="evidence" value="ECO:0007669"/>
    <property type="project" value="InterPro"/>
</dbReference>
<keyword evidence="4" id="KW-0560">Oxidoreductase</keyword>
<accession>A0A1H3B3L9</accession>
<organism evidence="7 8">
    <name type="scientific">Saccharopolyspora shandongensis</name>
    <dbReference type="NCBI Taxonomy" id="418495"/>
    <lineage>
        <taxon>Bacteria</taxon>
        <taxon>Bacillati</taxon>
        <taxon>Actinomycetota</taxon>
        <taxon>Actinomycetes</taxon>
        <taxon>Pseudonocardiales</taxon>
        <taxon>Pseudonocardiaceae</taxon>
        <taxon>Saccharopolyspora</taxon>
    </lineage>
</organism>